<accession>A0ABV1RED7</accession>
<evidence type="ECO:0000313" key="11">
    <source>
        <dbReference type="EMBL" id="MER2491142.1"/>
    </source>
</evidence>
<keyword evidence="6" id="KW-0249">Electron transport</keyword>
<feature type="domain" description="Cytochrome c" evidence="10">
    <location>
        <begin position="25"/>
        <end position="110"/>
    </location>
</feature>
<comment type="caution">
    <text evidence="11">The sequence shown here is derived from an EMBL/GenBank/DDBJ whole genome shotgun (WGS) entry which is preliminary data.</text>
</comment>
<name>A0ABV1RED7_9ALTE</name>
<evidence type="ECO:0000256" key="9">
    <source>
        <dbReference type="SAM" id="SignalP"/>
    </source>
</evidence>
<organism evidence="11 12">
    <name type="scientific">Catenovulum sediminis</name>
    <dbReference type="NCBI Taxonomy" id="1740262"/>
    <lineage>
        <taxon>Bacteria</taxon>
        <taxon>Pseudomonadati</taxon>
        <taxon>Pseudomonadota</taxon>
        <taxon>Gammaproteobacteria</taxon>
        <taxon>Alteromonadales</taxon>
        <taxon>Alteromonadaceae</taxon>
        <taxon>Catenovulum</taxon>
    </lineage>
</organism>
<gene>
    <name evidence="11" type="ORF">ABS311_04525</name>
</gene>
<dbReference type="Pfam" id="PF00034">
    <property type="entry name" value="Cytochrom_C"/>
    <property type="match status" value="2"/>
</dbReference>
<evidence type="ECO:0000259" key="10">
    <source>
        <dbReference type="PROSITE" id="PS51007"/>
    </source>
</evidence>
<evidence type="ECO:0000256" key="1">
    <source>
        <dbReference type="ARBA" id="ARBA00004418"/>
    </source>
</evidence>
<keyword evidence="5" id="KW-0574">Periplasm</keyword>
<feature type="chain" id="PRO_5047497511" evidence="9">
    <location>
        <begin position="21"/>
        <end position="210"/>
    </location>
</feature>
<sequence>MKKSAIALAMLIGLSANSQATTIDGDPEAGKAKSATCAACHGADGNSVITANPKIAGQNAEYLFKQLQDFKAGAMSGGSEGRANAIMGGMVAALSEQDMKDLAVFYAQQETKPGATPEEVIAQGEKLYRAGDASRGVTACTACHGPQGEGVPLAGFPKLSGQHPDYIAAQLKAFRNGSRNNDLNNMMGAIAEKLSDKDIDILSQYVSGLH</sequence>
<dbReference type="RefSeq" id="WP_143870638.1">
    <property type="nucleotide sequence ID" value="NZ_CP041660.1"/>
</dbReference>
<proteinExistence type="predicted"/>
<dbReference type="InterPro" id="IPR009056">
    <property type="entry name" value="Cyt_c-like_dom"/>
</dbReference>
<keyword evidence="7 8" id="KW-0408">Iron</keyword>
<dbReference type="InterPro" id="IPR050597">
    <property type="entry name" value="Cytochrome_c_Oxidase_Subunit"/>
</dbReference>
<keyword evidence="2" id="KW-0813">Transport</keyword>
<evidence type="ECO:0000256" key="2">
    <source>
        <dbReference type="ARBA" id="ARBA00022448"/>
    </source>
</evidence>
<keyword evidence="3 8" id="KW-0349">Heme</keyword>
<dbReference type="EMBL" id="JBELOE010000083">
    <property type="protein sequence ID" value="MER2491142.1"/>
    <property type="molecule type" value="Genomic_DNA"/>
</dbReference>
<evidence type="ECO:0000256" key="3">
    <source>
        <dbReference type="ARBA" id="ARBA00022617"/>
    </source>
</evidence>
<evidence type="ECO:0000256" key="8">
    <source>
        <dbReference type="PROSITE-ProRule" id="PRU00433"/>
    </source>
</evidence>
<dbReference type="InterPro" id="IPR024167">
    <property type="entry name" value="Cytochrome_c4-like"/>
</dbReference>
<keyword evidence="9" id="KW-0732">Signal</keyword>
<dbReference type="InterPro" id="IPR036909">
    <property type="entry name" value="Cyt_c-like_dom_sf"/>
</dbReference>
<feature type="domain" description="Cytochrome c" evidence="10">
    <location>
        <begin position="119"/>
        <end position="210"/>
    </location>
</feature>
<keyword evidence="4 8" id="KW-0479">Metal-binding</keyword>
<evidence type="ECO:0000256" key="4">
    <source>
        <dbReference type="ARBA" id="ARBA00022723"/>
    </source>
</evidence>
<dbReference type="Gene3D" id="1.10.760.10">
    <property type="entry name" value="Cytochrome c-like domain"/>
    <property type="match status" value="2"/>
</dbReference>
<dbReference type="PROSITE" id="PS51007">
    <property type="entry name" value="CYTC"/>
    <property type="match status" value="2"/>
</dbReference>
<dbReference type="SUPFAM" id="SSF46626">
    <property type="entry name" value="Cytochrome c"/>
    <property type="match status" value="2"/>
</dbReference>
<evidence type="ECO:0000313" key="12">
    <source>
        <dbReference type="Proteomes" id="UP001467690"/>
    </source>
</evidence>
<dbReference type="PIRSF" id="PIRSF000005">
    <property type="entry name" value="Cytochrome_c4"/>
    <property type="match status" value="1"/>
</dbReference>
<evidence type="ECO:0000256" key="5">
    <source>
        <dbReference type="ARBA" id="ARBA00022764"/>
    </source>
</evidence>
<evidence type="ECO:0000256" key="6">
    <source>
        <dbReference type="ARBA" id="ARBA00022982"/>
    </source>
</evidence>
<evidence type="ECO:0000256" key="7">
    <source>
        <dbReference type="ARBA" id="ARBA00023004"/>
    </source>
</evidence>
<dbReference type="Proteomes" id="UP001467690">
    <property type="component" value="Unassembled WGS sequence"/>
</dbReference>
<dbReference type="PRINTS" id="PR00605">
    <property type="entry name" value="CYTCHROMECIC"/>
</dbReference>
<protein>
    <submittedName>
        <fullName evidence="11">C-type cytochrome</fullName>
    </submittedName>
</protein>
<feature type="signal peptide" evidence="9">
    <location>
        <begin position="1"/>
        <end position="20"/>
    </location>
</feature>
<reference evidence="11 12" key="1">
    <citation type="submission" date="2024-06" db="EMBL/GenBank/DDBJ databases">
        <authorList>
            <person name="Chen R.Y."/>
        </authorList>
    </citation>
    <scope>NUCLEOTIDE SEQUENCE [LARGE SCALE GENOMIC DNA]</scope>
    <source>
        <strain evidence="11 12">D2</strain>
    </source>
</reference>
<keyword evidence="12" id="KW-1185">Reference proteome</keyword>
<dbReference type="PANTHER" id="PTHR33751">
    <property type="entry name" value="CBB3-TYPE CYTOCHROME C OXIDASE SUBUNIT FIXP"/>
    <property type="match status" value="1"/>
</dbReference>
<comment type="subcellular location">
    <subcellularLocation>
        <location evidence="1">Periplasm</location>
    </subcellularLocation>
</comment>
<dbReference type="PANTHER" id="PTHR33751:SF9">
    <property type="entry name" value="CYTOCHROME C4"/>
    <property type="match status" value="1"/>
</dbReference>
<dbReference type="InterPro" id="IPR008168">
    <property type="entry name" value="Cyt_C_IC"/>
</dbReference>